<accession>A0AAD5IB57</accession>
<evidence type="ECO:0008006" key="8">
    <source>
        <dbReference type="Google" id="ProtNLM"/>
    </source>
</evidence>
<dbReference type="GO" id="GO:0051287">
    <property type="term" value="F:NAD binding"/>
    <property type="evidence" value="ECO:0007669"/>
    <property type="project" value="InterPro"/>
</dbReference>
<dbReference type="Pfam" id="PF00389">
    <property type="entry name" value="2-Hacid_dh"/>
    <property type="match status" value="1"/>
</dbReference>
<evidence type="ECO:0000259" key="5">
    <source>
        <dbReference type="Pfam" id="PF02826"/>
    </source>
</evidence>
<evidence type="ECO:0000256" key="3">
    <source>
        <dbReference type="RuleBase" id="RU003719"/>
    </source>
</evidence>
<dbReference type="AlphaFoldDB" id="A0AAD5IB57"/>
<name>A0AAD5IB57_ACENE</name>
<dbReference type="InterPro" id="IPR050223">
    <property type="entry name" value="D-isomer_2-hydroxyacid_DH"/>
</dbReference>
<dbReference type="Proteomes" id="UP001064489">
    <property type="component" value="Chromosome 2"/>
</dbReference>
<sequence length="218" mass="23426">MELIETLPNIEIVSSCSVGMEKIDLVKCKEKGVRVTNTPDVLTDDVADLAIGFDIGSVEEIIREVIDALGPKGVLINVGRGLFVDEPELVAALVEGRLGSAGLDEFENDPEVPEELFGLENVVLLPHVASGTVETRKAMADLVLGNLKAHFTHKPLLSPVSSLCSSGSCDQHWKRPEQVAALLEGRLGGAGLDAFEREPEVLTGGAFLELEMWCSHLM</sequence>
<evidence type="ECO:0000256" key="2">
    <source>
        <dbReference type="ARBA" id="ARBA00023027"/>
    </source>
</evidence>
<comment type="caution">
    <text evidence="6">The sequence shown here is derived from an EMBL/GenBank/DDBJ whole genome shotgun (WGS) entry which is preliminary data.</text>
</comment>
<gene>
    <name evidence="6" type="ORF">LWI28_000078</name>
</gene>
<dbReference type="PANTHER" id="PTHR10996">
    <property type="entry name" value="2-HYDROXYACID DEHYDROGENASE-RELATED"/>
    <property type="match status" value="1"/>
</dbReference>
<comment type="similarity">
    <text evidence="3">Belongs to the D-isomer specific 2-hydroxyacid dehydrogenase family.</text>
</comment>
<evidence type="ECO:0000259" key="4">
    <source>
        <dbReference type="Pfam" id="PF00389"/>
    </source>
</evidence>
<dbReference type="InterPro" id="IPR006139">
    <property type="entry name" value="D-isomer_2_OHA_DH_cat_dom"/>
</dbReference>
<dbReference type="SUPFAM" id="SSF51735">
    <property type="entry name" value="NAD(P)-binding Rossmann-fold domains"/>
    <property type="match status" value="1"/>
</dbReference>
<reference evidence="6" key="1">
    <citation type="journal article" date="2022" name="Plant J.">
        <title>Strategies of tolerance reflected in two North American maple genomes.</title>
        <authorList>
            <person name="McEvoy S.L."/>
            <person name="Sezen U.U."/>
            <person name="Trouern-Trend A."/>
            <person name="McMahon S.M."/>
            <person name="Schaberg P.G."/>
            <person name="Yang J."/>
            <person name="Wegrzyn J.L."/>
            <person name="Swenson N.G."/>
        </authorList>
    </citation>
    <scope>NUCLEOTIDE SEQUENCE</scope>
    <source>
        <tissue evidence="6">Leaf</tissue>
    </source>
</reference>
<dbReference type="GO" id="GO:0005829">
    <property type="term" value="C:cytosol"/>
    <property type="evidence" value="ECO:0007669"/>
    <property type="project" value="TreeGrafter"/>
</dbReference>
<evidence type="ECO:0000256" key="1">
    <source>
        <dbReference type="ARBA" id="ARBA00023002"/>
    </source>
</evidence>
<feature type="domain" description="D-isomer specific 2-hydroxyacid dehydrogenase catalytic" evidence="4">
    <location>
        <begin position="2"/>
        <end position="160"/>
    </location>
</feature>
<dbReference type="EMBL" id="JAJSOW010000106">
    <property type="protein sequence ID" value="KAI9159604.1"/>
    <property type="molecule type" value="Genomic_DNA"/>
</dbReference>
<dbReference type="InterPro" id="IPR006140">
    <property type="entry name" value="D-isomer_DH_NAD-bd"/>
</dbReference>
<organism evidence="6 7">
    <name type="scientific">Acer negundo</name>
    <name type="common">Box elder</name>
    <dbReference type="NCBI Taxonomy" id="4023"/>
    <lineage>
        <taxon>Eukaryota</taxon>
        <taxon>Viridiplantae</taxon>
        <taxon>Streptophyta</taxon>
        <taxon>Embryophyta</taxon>
        <taxon>Tracheophyta</taxon>
        <taxon>Spermatophyta</taxon>
        <taxon>Magnoliopsida</taxon>
        <taxon>eudicotyledons</taxon>
        <taxon>Gunneridae</taxon>
        <taxon>Pentapetalae</taxon>
        <taxon>rosids</taxon>
        <taxon>malvids</taxon>
        <taxon>Sapindales</taxon>
        <taxon>Sapindaceae</taxon>
        <taxon>Hippocastanoideae</taxon>
        <taxon>Acereae</taxon>
        <taxon>Acer</taxon>
    </lineage>
</organism>
<protein>
    <recommendedName>
        <fullName evidence="8">D-isomer specific 2-hydroxyacid dehydrogenase NAD-binding domain-containing protein</fullName>
    </recommendedName>
</protein>
<dbReference type="Pfam" id="PF02826">
    <property type="entry name" value="2-Hacid_dh_C"/>
    <property type="match status" value="1"/>
</dbReference>
<feature type="domain" description="D-isomer specific 2-hydroxyacid dehydrogenase NAD-binding" evidence="5">
    <location>
        <begin position="63"/>
        <end position="129"/>
    </location>
</feature>
<dbReference type="InterPro" id="IPR036291">
    <property type="entry name" value="NAD(P)-bd_dom_sf"/>
</dbReference>
<keyword evidence="7" id="KW-1185">Reference proteome</keyword>
<dbReference type="Gene3D" id="3.40.50.720">
    <property type="entry name" value="NAD(P)-binding Rossmann-like Domain"/>
    <property type="match status" value="4"/>
</dbReference>
<dbReference type="GO" id="GO:0030267">
    <property type="term" value="F:glyoxylate reductase (NADPH) activity"/>
    <property type="evidence" value="ECO:0007669"/>
    <property type="project" value="TreeGrafter"/>
</dbReference>
<reference evidence="6" key="2">
    <citation type="submission" date="2023-02" db="EMBL/GenBank/DDBJ databases">
        <authorList>
            <person name="Swenson N.G."/>
            <person name="Wegrzyn J.L."/>
            <person name="Mcevoy S.L."/>
        </authorList>
    </citation>
    <scope>NUCLEOTIDE SEQUENCE</scope>
    <source>
        <strain evidence="6">91603</strain>
        <tissue evidence="6">Leaf</tissue>
    </source>
</reference>
<dbReference type="PANTHER" id="PTHR10996:SF178">
    <property type="entry name" value="2-HYDROXYACID DEHYDROGENASE YGL185C-RELATED"/>
    <property type="match status" value="1"/>
</dbReference>
<dbReference type="SUPFAM" id="SSF52283">
    <property type="entry name" value="Formate/glycerate dehydrogenase catalytic domain-like"/>
    <property type="match status" value="1"/>
</dbReference>
<keyword evidence="2" id="KW-0520">NAD</keyword>
<keyword evidence="1 3" id="KW-0560">Oxidoreductase</keyword>
<evidence type="ECO:0000313" key="6">
    <source>
        <dbReference type="EMBL" id="KAI9159604.1"/>
    </source>
</evidence>
<evidence type="ECO:0000313" key="7">
    <source>
        <dbReference type="Proteomes" id="UP001064489"/>
    </source>
</evidence>
<dbReference type="GO" id="GO:0016618">
    <property type="term" value="F:hydroxypyruvate reductase [NAD(P)H] activity"/>
    <property type="evidence" value="ECO:0007669"/>
    <property type="project" value="TreeGrafter"/>
</dbReference>
<proteinExistence type="inferred from homology"/>